<organism evidence="5 6">
    <name type="scientific">Symbiodinium necroappetens</name>
    <dbReference type="NCBI Taxonomy" id="1628268"/>
    <lineage>
        <taxon>Eukaryota</taxon>
        <taxon>Sar</taxon>
        <taxon>Alveolata</taxon>
        <taxon>Dinophyceae</taxon>
        <taxon>Suessiales</taxon>
        <taxon>Symbiodiniaceae</taxon>
        <taxon>Symbiodinium</taxon>
    </lineage>
</organism>
<dbReference type="AlphaFoldDB" id="A0A812MNY9"/>
<dbReference type="Gene3D" id="1.25.10.10">
    <property type="entry name" value="Leucine-rich Repeat Variant"/>
    <property type="match status" value="1"/>
</dbReference>
<dbReference type="Pfam" id="PF00514">
    <property type="entry name" value="Arm"/>
    <property type="match status" value="3"/>
</dbReference>
<dbReference type="EMBL" id="CAJNJA010010598">
    <property type="protein sequence ID" value="CAE7259842.1"/>
    <property type="molecule type" value="Genomic_DNA"/>
</dbReference>
<name>A0A812MNY9_9DINO</name>
<dbReference type="InterPro" id="IPR011989">
    <property type="entry name" value="ARM-like"/>
</dbReference>
<evidence type="ECO:0000256" key="4">
    <source>
        <dbReference type="SAM" id="MobiDB-lite"/>
    </source>
</evidence>
<dbReference type="PANTHER" id="PTHR23316">
    <property type="entry name" value="IMPORTIN ALPHA"/>
    <property type="match status" value="1"/>
</dbReference>
<keyword evidence="2" id="KW-0813">Transport</keyword>
<feature type="compositionally biased region" description="Basic and acidic residues" evidence="4">
    <location>
        <begin position="620"/>
        <end position="638"/>
    </location>
</feature>
<dbReference type="Proteomes" id="UP000601435">
    <property type="component" value="Unassembled WGS sequence"/>
</dbReference>
<comment type="similarity">
    <text evidence="1">Belongs to the importin alpha family.</text>
</comment>
<accession>A0A812MNY9</accession>
<keyword evidence="3" id="KW-0653">Protein transport</keyword>
<evidence type="ECO:0000256" key="1">
    <source>
        <dbReference type="ARBA" id="ARBA00010394"/>
    </source>
</evidence>
<proteinExistence type="inferred from homology"/>
<evidence type="ECO:0000256" key="3">
    <source>
        <dbReference type="ARBA" id="ARBA00022927"/>
    </source>
</evidence>
<reference evidence="5" key="1">
    <citation type="submission" date="2021-02" db="EMBL/GenBank/DDBJ databases">
        <authorList>
            <person name="Dougan E. K."/>
            <person name="Rhodes N."/>
            <person name="Thang M."/>
            <person name="Chan C."/>
        </authorList>
    </citation>
    <scope>NUCLEOTIDE SEQUENCE</scope>
</reference>
<evidence type="ECO:0000256" key="2">
    <source>
        <dbReference type="ARBA" id="ARBA00022448"/>
    </source>
</evidence>
<dbReference type="OrthoDB" id="29145at2759"/>
<protein>
    <submittedName>
        <fullName evidence="5">Uncharacterized protein</fullName>
    </submittedName>
</protein>
<dbReference type="SMART" id="SM00185">
    <property type="entry name" value="ARM"/>
    <property type="match status" value="8"/>
</dbReference>
<comment type="caution">
    <text evidence="5">The sequence shown here is derived from an EMBL/GenBank/DDBJ whole genome shotgun (WGS) entry which is preliminary data.</text>
</comment>
<feature type="region of interest" description="Disordered" evidence="4">
    <location>
        <begin position="614"/>
        <end position="638"/>
    </location>
</feature>
<dbReference type="InterPro" id="IPR016024">
    <property type="entry name" value="ARM-type_fold"/>
</dbReference>
<dbReference type="GO" id="GO:0015031">
    <property type="term" value="P:protein transport"/>
    <property type="evidence" value="ECO:0007669"/>
    <property type="project" value="UniProtKB-KW"/>
</dbReference>
<sequence length="638" mass="70225">EVADVFQRCIDEIKFVLDQRQLEDDEISRTLLRGEDVLELLVVTQQIPQFDGSIPAVEQLSTLSSSMEYQIDAATHLRKILSVERDPPSRELASLLSLIKLAGPDDPFQIPRLPPMYFEVLAPDLPLSSLQSMSDVLWASLVSLGGATATHAHADEKEQTNRMLIDRETVLASVDAEPGIGKSVATAMALLNYTQKSAVTVLLQGDFQKQTPAFVYRWSLTEEYLKAVKTFTGKAERVLNMTQNQVEDQKHDNKDKVAETQMDAPTPGSLKGPSRKLQFETLWAILNIVSGDVHQTQAIVDLDAVPIITNLLRDCTNSDVLEQGVWALGNIAGDSVQHRDLCISTGSLAEVLKVLEGTTKTSCIRNATWTVSNFCRGTPKPSLEAMLPALPVMARVLHNTDQEVLTDALWTVSYVSDGTERYIQAVLDTGVCQRVVELLSHDSPQVQTPALRTVGNIVTGSDTQTDAVLACEPFPALTRLVASPRMKIRKECCWLLSNICAGTVHQVQQVLNAGFFKVLADAAGDAEHSVKKEVAFALANASEKKSMVQPLVEAGCLNAMQAMLDSHDPKLQDLSVVFATNVCEAVQAHKTSREGTGRWSCFEAVCGWACSGFRSSSPKVLDEQRERERERERERDER</sequence>
<evidence type="ECO:0000313" key="5">
    <source>
        <dbReference type="EMBL" id="CAE7259842.1"/>
    </source>
</evidence>
<dbReference type="SUPFAM" id="SSF48371">
    <property type="entry name" value="ARM repeat"/>
    <property type="match status" value="1"/>
</dbReference>
<evidence type="ECO:0000313" key="6">
    <source>
        <dbReference type="Proteomes" id="UP000601435"/>
    </source>
</evidence>
<keyword evidence="6" id="KW-1185">Reference proteome</keyword>
<feature type="non-terminal residue" evidence="5">
    <location>
        <position position="638"/>
    </location>
</feature>
<gene>
    <name evidence="5" type="ORF">SNEC2469_LOCUS5895</name>
</gene>
<dbReference type="InterPro" id="IPR000225">
    <property type="entry name" value="Armadillo"/>
</dbReference>